<gene>
    <name evidence="5 6 8" type="primary">purK</name>
    <name evidence="8" type="ORF">YBN1229_v1_0099</name>
</gene>
<dbReference type="EC" id="6.3.4.18" evidence="5 6"/>
<evidence type="ECO:0000313" key="8">
    <source>
        <dbReference type="EMBL" id="CPR14855.1"/>
    </source>
</evidence>
<feature type="binding site" evidence="5">
    <location>
        <position position="146"/>
    </location>
    <ligand>
        <name>ATP</name>
        <dbReference type="ChEBI" id="CHEBI:30616"/>
    </ligand>
</feature>
<proteinExistence type="inferred from homology"/>
<dbReference type="KEGG" id="fil:BN1229_v1_0096"/>
<dbReference type="PANTHER" id="PTHR11609:SF5">
    <property type="entry name" value="PHOSPHORIBOSYLAMINOIMIDAZOLE CARBOXYLASE"/>
    <property type="match status" value="1"/>
</dbReference>
<feature type="binding site" evidence="5">
    <location>
        <position position="106"/>
    </location>
    <ligand>
        <name>ATP</name>
        <dbReference type="ChEBI" id="CHEBI:30616"/>
    </ligand>
</feature>
<dbReference type="InterPro" id="IPR003135">
    <property type="entry name" value="ATP-grasp_carboxylate-amine"/>
</dbReference>
<dbReference type="OrthoDB" id="9804625at2"/>
<feature type="domain" description="ATP-grasp" evidence="7">
    <location>
        <begin position="110"/>
        <end position="299"/>
    </location>
</feature>
<keyword evidence="2 5" id="KW-0547">Nucleotide-binding</keyword>
<comment type="function">
    <text evidence="5">Catalyzes the ATP-dependent conversion of 5-aminoimidazole ribonucleotide (AIR) and HCO(3)(-) to N5-carboxyaminoimidazole ribonucleotide (N5-CAIR).</text>
</comment>
<protein>
    <recommendedName>
        <fullName evidence="5 6">N5-carboxyaminoimidazole ribonucleotide synthase</fullName>
        <shortName evidence="5 6">N5-CAIR synthase</shortName>
        <ecNumber evidence="5 6">6.3.4.18</ecNumber>
    </recommendedName>
    <alternativeName>
        <fullName evidence="5 6">5-(carboxyamino)imidazole ribonucleotide synthetase</fullName>
    </alternativeName>
</protein>
<dbReference type="GO" id="GO:0005829">
    <property type="term" value="C:cytosol"/>
    <property type="evidence" value="ECO:0007669"/>
    <property type="project" value="TreeGrafter"/>
</dbReference>
<dbReference type="NCBIfam" id="NF004675">
    <property type="entry name" value="PRK06019.1-1"/>
    <property type="match status" value="1"/>
</dbReference>
<feature type="binding site" evidence="5">
    <location>
        <position position="212"/>
    </location>
    <ligand>
        <name>ATP</name>
        <dbReference type="ChEBI" id="CHEBI:30616"/>
    </ligand>
</feature>
<feature type="binding site" evidence="5">
    <location>
        <begin position="181"/>
        <end position="184"/>
    </location>
    <ligand>
        <name>ATP</name>
        <dbReference type="ChEBI" id="CHEBI:30616"/>
    </ligand>
</feature>
<feature type="binding site" evidence="5">
    <location>
        <begin position="269"/>
        <end position="270"/>
    </location>
    <ligand>
        <name>ATP</name>
        <dbReference type="ChEBI" id="CHEBI:30616"/>
    </ligand>
</feature>
<dbReference type="NCBIfam" id="TIGR01161">
    <property type="entry name" value="purK"/>
    <property type="match status" value="1"/>
</dbReference>
<comment type="function">
    <text evidence="6">Catalyzes the ATP-dependent conversion of 5-aminoimidazole ribonucleotide (AIR) and HCO(3)- to N5-carboxyaminoimidazole ribonucleotide (N5-CAIR).</text>
</comment>
<dbReference type="FunFam" id="3.30.1490.20:FF:000015">
    <property type="entry name" value="N5-carboxyaminoimidazole ribonucleotide synthase"/>
    <property type="match status" value="1"/>
</dbReference>
<dbReference type="KEGG" id="fiy:BN1229_v1_0099"/>
<reference evidence="9" key="1">
    <citation type="submission" date="2015-02" db="EMBL/GenBank/DDBJ databases">
        <authorList>
            <person name="Chooi Y.-H."/>
        </authorList>
    </citation>
    <scope>NUCLEOTIDE SEQUENCE [LARGE SCALE GENOMIC DNA]</scope>
    <source>
        <strain evidence="9">strain Y</strain>
    </source>
</reference>
<organism evidence="8 9">
    <name type="scientific">Candidatus Filomicrobium marinum</name>
    <dbReference type="NCBI Taxonomy" id="1608628"/>
    <lineage>
        <taxon>Bacteria</taxon>
        <taxon>Pseudomonadati</taxon>
        <taxon>Pseudomonadota</taxon>
        <taxon>Alphaproteobacteria</taxon>
        <taxon>Hyphomicrobiales</taxon>
        <taxon>Hyphomicrobiaceae</taxon>
        <taxon>Filomicrobium</taxon>
    </lineage>
</organism>
<dbReference type="RefSeq" id="WP_046475318.1">
    <property type="nucleotide sequence ID" value="NZ_LN829118.1"/>
</dbReference>
<dbReference type="PANTHER" id="PTHR11609">
    <property type="entry name" value="PURINE BIOSYNTHESIS PROTEIN 6/7, PUR6/7"/>
    <property type="match status" value="1"/>
</dbReference>
<comment type="similarity">
    <text evidence="5 6">Belongs to the PurK/PurT family.</text>
</comment>
<keyword evidence="4 5" id="KW-0067">ATP-binding</keyword>
<dbReference type="AlphaFoldDB" id="A0A0D6JAQ7"/>
<comment type="pathway">
    <text evidence="5 6">Purine metabolism; IMP biosynthesis via de novo pathway; 5-amino-1-(5-phospho-D-ribosyl)imidazole-4-carboxylate from 5-amino-1-(5-phospho-D-ribosyl)imidazole (N5-CAIR route): step 1/2.</text>
</comment>
<dbReference type="Pfam" id="PF17769">
    <property type="entry name" value="PurK_C"/>
    <property type="match status" value="1"/>
</dbReference>
<dbReference type="SUPFAM" id="SSF52440">
    <property type="entry name" value="PreATP-grasp domain"/>
    <property type="match status" value="1"/>
</dbReference>
<dbReference type="GO" id="GO:0005524">
    <property type="term" value="F:ATP binding"/>
    <property type="evidence" value="ECO:0007669"/>
    <property type="project" value="UniProtKB-UniRule"/>
</dbReference>
<dbReference type="InterPro" id="IPR011054">
    <property type="entry name" value="Rudment_hybrid_motif"/>
</dbReference>
<evidence type="ECO:0000256" key="3">
    <source>
        <dbReference type="ARBA" id="ARBA00022755"/>
    </source>
</evidence>
<dbReference type="SUPFAM" id="SSF51246">
    <property type="entry name" value="Rudiment single hybrid motif"/>
    <property type="match status" value="1"/>
</dbReference>
<dbReference type="InterPro" id="IPR005875">
    <property type="entry name" value="PurK"/>
</dbReference>
<dbReference type="GO" id="GO:0034028">
    <property type="term" value="F:5-(carboxyamino)imidazole ribonucleotide synthase activity"/>
    <property type="evidence" value="ECO:0007669"/>
    <property type="project" value="UniProtKB-UniRule"/>
</dbReference>
<keyword evidence="3 5" id="KW-0658">Purine biosynthesis</keyword>
<dbReference type="HAMAP" id="MF_01928">
    <property type="entry name" value="PurK"/>
    <property type="match status" value="1"/>
</dbReference>
<evidence type="ECO:0000256" key="6">
    <source>
        <dbReference type="RuleBase" id="RU361200"/>
    </source>
</evidence>
<dbReference type="InterPro" id="IPR054350">
    <property type="entry name" value="PurT/PurK_preATP-grasp"/>
</dbReference>
<dbReference type="SUPFAM" id="SSF56059">
    <property type="entry name" value="Glutathione synthetase ATP-binding domain-like"/>
    <property type="match status" value="1"/>
</dbReference>
<sequence length="362" mass="38180">MTGVLPPGSVIGILGSGQLGRMLAVSAAELGFRVHVFGDTSGPAFDVAASTTVGPYEDLGAITAFAETVDVVTYEFENVPLGAAAAAAAVRPVRPGARALEVAQDRLVEKRFLSDIGLPVAPFANVDNLNDLEDALATLGTPAILKTCRFGYDGKGQVRITSAEESDWALDAIGRAPAVLEGVVPFDCEISVLCVRGIDGRTAVYDVPLNSHKHGILDTSTVPAPVPAEVCEKARAMAARVAEALDYVGLLAVEMFYLGKDKPEPLIINEIAPRVHNSGHWTLDACGVSQFENHIRAVAGWPLGSVARHSDAVMTNLIGADVEQWAELAAEPQACLHIYGKNEARPGRKMGHVTRLSTLSGK</sequence>
<evidence type="ECO:0000256" key="5">
    <source>
        <dbReference type="HAMAP-Rule" id="MF_01928"/>
    </source>
</evidence>
<dbReference type="Gene3D" id="3.30.470.20">
    <property type="entry name" value="ATP-grasp fold, B domain"/>
    <property type="match status" value="1"/>
</dbReference>
<feature type="binding site" evidence="5">
    <location>
        <begin position="151"/>
        <end position="157"/>
    </location>
    <ligand>
        <name>ATP</name>
        <dbReference type="ChEBI" id="CHEBI:30616"/>
    </ligand>
</feature>
<dbReference type="Gene3D" id="3.30.1490.20">
    <property type="entry name" value="ATP-grasp fold, A domain"/>
    <property type="match status" value="1"/>
</dbReference>
<keyword evidence="9" id="KW-1185">Reference proteome</keyword>
<keyword evidence="1 5" id="KW-0436">Ligase</keyword>
<dbReference type="InterPro" id="IPR013815">
    <property type="entry name" value="ATP_grasp_subdomain_1"/>
</dbReference>
<dbReference type="NCBIfam" id="NF004676">
    <property type="entry name" value="PRK06019.1-2"/>
    <property type="match status" value="1"/>
</dbReference>
<dbReference type="UniPathway" id="UPA00074">
    <property type="reaction ID" value="UER00942"/>
</dbReference>
<comment type="catalytic activity">
    <reaction evidence="5 6">
        <text>5-amino-1-(5-phospho-beta-D-ribosyl)imidazole + hydrogencarbonate + ATP = 5-carboxyamino-1-(5-phospho-D-ribosyl)imidazole + ADP + phosphate + 2 H(+)</text>
        <dbReference type="Rhea" id="RHEA:19317"/>
        <dbReference type="ChEBI" id="CHEBI:15378"/>
        <dbReference type="ChEBI" id="CHEBI:17544"/>
        <dbReference type="ChEBI" id="CHEBI:30616"/>
        <dbReference type="ChEBI" id="CHEBI:43474"/>
        <dbReference type="ChEBI" id="CHEBI:58730"/>
        <dbReference type="ChEBI" id="CHEBI:137981"/>
        <dbReference type="ChEBI" id="CHEBI:456216"/>
        <dbReference type="EC" id="6.3.4.18"/>
    </reaction>
</comment>
<dbReference type="GO" id="GO:0046872">
    <property type="term" value="F:metal ion binding"/>
    <property type="evidence" value="ECO:0007669"/>
    <property type="project" value="InterPro"/>
</dbReference>
<dbReference type="InterPro" id="IPR040686">
    <property type="entry name" value="PurK_C"/>
</dbReference>
<dbReference type="NCBIfam" id="NF004679">
    <property type="entry name" value="PRK06019.1-5"/>
    <property type="match status" value="1"/>
</dbReference>
<dbReference type="Pfam" id="PF02222">
    <property type="entry name" value="ATP-grasp"/>
    <property type="match status" value="1"/>
</dbReference>
<accession>A0A0D6JAQ7</accession>
<name>A0A0D6JAQ7_9HYPH</name>
<dbReference type="InterPro" id="IPR016185">
    <property type="entry name" value="PreATP-grasp_dom_sf"/>
</dbReference>
<dbReference type="Proteomes" id="UP000033187">
    <property type="component" value="Chromosome 1"/>
</dbReference>
<dbReference type="Pfam" id="PF22660">
    <property type="entry name" value="RS_preATP-grasp-like"/>
    <property type="match status" value="1"/>
</dbReference>
<dbReference type="GO" id="GO:0004638">
    <property type="term" value="F:phosphoribosylaminoimidazole carboxylase activity"/>
    <property type="evidence" value="ECO:0007669"/>
    <property type="project" value="InterPro"/>
</dbReference>
<dbReference type="PROSITE" id="PS50975">
    <property type="entry name" value="ATP_GRASP"/>
    <property type="match status" value="1"/>
</dbReference>
<evidence type="ECO:0000256" key="1">
    <source>
        <dbReference type="ARBA" id="ARBA00022598"/>
    </source>
</evidence>
<dbReference type="Gene3D" id="3.40.50.20">
    <property type="match status" value="1"/>
</dbReference>
<feature type="binding site" evidence="5">
    <location>
        <position position="189"/>
    </location>
    <ligand>
        <name>ATP</name>
        <dbReference type="ChEBI" id="CHEBI:30616"/>
    </ligand>
</feature>
<evidence type="ECO:0000256" key="2">
    <source>
        <dbReference type="ARBA" id="ARBA00022741"/>
    </source>
</evidence>
<dbReference type="EMBL" id="LN829119">
    <property type="protein sequence ID" value="CPR14855.1"/>
    <property type="molecule type" value="Genomic_DNA"/>
</dbReference>
<evidence type="ECO:0000259" key="7">
    <source>
        <dbReference type="PROSITE" id="PS50975"/>
    </source>
</evidence>
<dbReference type="GO" id="GO:0006189">
    <property type="term" value="P:'de novo' IMP biosynthetic process"/>
    <property type="evidence" value="ECO:0007669"/>
    <property type="project" value="UniProtKB-UniRule"/>
</dbReference>
<evidence type="ECO:0000313" key="9">
    <source>
        <dbReference type="Proteomes" id="UP000033187"/>
    </source>
</evidence>
<dbReference type="InterPro" id="IPR011761">
    <property type="entry name" value="ATP-grasp"/>
</dbReference>
<evidence type="ECO:0000256" key="4">
    <source>
        <dbReference type="ARBA" id="ARBA00022840"/>
    </source>
</evidence>
<comment type="subunit">
    <text evidence="5 6">Homodimer.</text>
</comment>